<evidence type="ECO:0000313" key="1">
    <source>
        <dbReference type="EMBL" id="ETP39725.1"/>
    </source>
</evidence>
<sequence length="82" mass="8927">MSLQLIETSPALIILAGIGPSRTCITALRAPDGVFVEGLAEIRWILFLFSDPADDKALWSQVAWLPAGSLLSTLKQLIEDDF</sequence>
<reference evidence="1 2" key="1">
    <citation type="submission" date="2013-11" db="EMBL/GenBank/DDBJ databases">
        <title>The Genome Sequence of Phytophthora parasitica P10297.</title>
        <authorList>
            <consortium name="The Broad Institute Genomics Platform"/>
            <person name="Russ C."/>
            <person name="Tyler B."/>
            <person name="Panabieres F."/>
            <person name="Shan W."/>
            <person name="Tripathy S."/>
            <person name="Grunwald N."/>
            <person name="Machado M."/>
            <person name="Johnson C.S."/>
            <person name="Walker B."/>
            <person name="Young S.K."/>
            <person name="Zeng Q."/>
            <person name="Gargeya S."/>
            <person name="Fitzgerald M."/>
            <person name="Haas B."/>
            <person name="Abouelleil A."/>
            <person name="Allen A.W."/>
            <person name="Alvarado L."/>
            <person name="Arachchi H.M."/>
            <person name="Berlin A.M."/>
            <person name="Chapman S.B."/>
            <person name="Gainer-Dewar J."/>
            <person name="Goldberg J."/>
            <person name="Griggs A."/>
            <person name="Gujja S."/>
            <person name="Hansen M."/>
            <person name="Howarth C."/>
            <person name="Imamovic A."/>
            <person name="Ireland A."/>
            <person name="Larimer J."/>
            <person name="McCowan C."/>
            <person name="Murphy C."/>
            <person name="Pearson M."/>
            <person name="Poon T.W."/>
            <person name="Priest M."/>
            <person name="Roberts A."/>
            <person name="Saif S."/>
            <person name="Shea T."/>
            <person name="Sisk P."/>
            <person name="Sykes S."/>
            <person name="Wortman J."/>
            <person name="Nusbaum C."/>
            <person name="Birren B."/>
        </authorList>
    </citation>
    <scope>NUCLEOTIDE SEQUENCE [LARGE SCALE GENOMIC DNA]</scope>
    <source>
        <strain evidence="1 2">P10297</strain>
    </source>
</reference>
<protein>
    <submittedName>
        <fullName evidence="1">Uncharacterized protein</fullName>
    </submittedName>
</protein>
<name>W2YY68_PHYNI</name>
<dbReference type="EMBL" id="ANIY01002647">
    <property type="protein sequence ID" value="ETP39725.1"/>
    <property type="molecule type" value="Genomic_DNA"/>
</dbReference>
<dbReference type="Proteomes" id="UP000018948">
    <property type="component" value="Unassembled WGS sequence"/>
</dbReference>
<comment type="caution">
    <text evidence="1">The sequence shown here is derived from an EMBL/GenBank/DDBJ whole genome shotgun (WGS) entry which is preliminary data.</text>
</comment>
<accession>W2YY68</accession>
<evidence type="ECO:0000313" key="2">
    <source>
        <dbReference type="Proteomes" id="UP000018948"/>
    </source>
</evidence>
<organism evidence="1 2">
    <name type="scientific">Phytophthora nicotianae P10297</name>
    <dbReference type="NCBI Taxonomy" id="1317064"/>
    <lineage>
        <taxon>Eukaryota</taxon>
        <taxon>Sar</taxon>
        <taxon>Stramenopiles</taxon>
        <taxon>Oomycota</taxon>
        <taxon>Peronosporomycetes</taxon>
        <taxon>Peronosporales</taxon>
        <taxon>Peronosporaceae</taxon>
        <taxon>Phytophthora</taxon>
    </lineage>
</organism>
<proteinExistence type="predicted"/>
<dbReference type="AlphaFoldDB" id="W2YY68"/>
<gene>
    <name evidence="1" type="ORF">F442_12819</name>
</gene>